<dbReference type="PANTHER" id="PTHR48010:SF6">
    <property type="entry name" value="OS01G0223600 PROTEIN"/>
    <property type="match status" value="1"/>
</dbReference>
<dbReference type="SUPFAM" id="SSF52058">
    <property type="entry name" value="L domain-like"/>
    <property type="match status" value="1"/>
</dbReference>
<evidence type="ECO:0000256" key="1">
    <source>
        <dbReference type="ARBA" id="ARBA00004370"/>
    </source>
</evidence>
<protein>
    <recommendedName>
        <fullName evidence="15">Protein kinase domain-containing protein</fullName>
    </recommendedName>
</protein>
<feature type="compositionally biased region" description="Polar residues" evidence="12">
    <location>
        <begin position="602"/>
        <end position="617"/>
    </location>
</feature>
<evidence type="ECO:0000259" key="15">
    <source>
        <dbReference type="PROSITE" id="PS50011"/>
    </source>
</evidence>
<keyword evidence="17" id="KW-1185">Reference proteome</keyword>
<evidence type="ECO:0000313" key="16">
    <source>
        <dbReference type="EMBL" id="KAK2966475.1"/>
    </source>
</evidence>
<gene>
    <name evidence="16" type="ORF">RJ640_019004</name>
</gene>
<dbReference type="SUPFAM" id="SSF56112">
    <property type="entry name" value="Protein kinase-like (PK-like)"/>
    <property type="match status" value="1"/>
</dbReference>
<dbReference type="GO" id="GO:0016020">
    <property type="term" value="C:membrane"/>
    <property type="evidence" value="ECO:0007669"/>
    <property type="project" value="UniProtKB-SubCell"/>
</dbReference>
<evidence type="ECO:0000256" key="9">
    <source>
        <dbReference type="ARBA" id="ARBA00022989"/>
    </source>
</evidence>
<dbReference type="FunFam" id="3.30.200.20:FF:000307">
    <property type="entry name" value="pollen receptor-like kinase 1"/>
    <property type="match status" value="1"/>
</dbReference>
<dbReference type="Gene3D" id="3.80.10.10">
    <property type="entry name" value="Ribonuclease Inhibitor"/>
    <property type="match status" value="1"/>
</dbReference>
<evidence type="ECO:0000256" key="12">
    <source>
        <dbReference type="SAM" id="MobiDB-lite"/>
    </source>
</evidence>
<dbReference type="Pfam" id="PF07714">
    <property type="entry name" value="PK_Tyr_Ser-Thr"/>
    <property type="match status" value="1"/>
</dbReference>
<organism evidence="16 17">
    <name type="scientific">Escallonia rubra</name>
    <dbReference type="NCBI Taxonomy" id="112253"/>
    <lineage>
        <taxon>Eukaryota</taxon>
        <taxon>Viridiplantae</taxon>
        <taxon>Streptophyta</taxon>
        <taxon>Embryophyta</taxon>
        <taxon>Tracheophyta</taxon>
        <taxon>Spermatophyta</taxon>
        <taxon>Magnoliopsida</taxon>
        <taxon>eudicotyledons</taxon>
        <taxon>Gunneridae</taxon>
        <taxon>Pentapetalae</taxon>
        <taxon>asterids</taxon>
        <taxon>campanulids</taxon>
        <taxon>Escalloniales</taxon>
        <taxon>Escalloniaceae</taxon>
        <taxon>Escallonia</taxon>
    </lineage>
</organism>
<keyword evidence="10 13" id="KW-0472">Membrane</keyword>
<proteinExistence type="predicted"/>
<dbReference type="PANTHER" id="PTHR48010">
    <property type="entry name" value="OS05G0588300 PROTEIN"/>
    <property type="match status" value="1"/>
</dbReference>
<evidence type="ECO:0000256" key="4">
    <source>
        <dbReference type="ARBA" id="ARBA00022692"/>
    </source>
</evidence>
<dbReference type="GO" id="GO:0005524">
    <property type="term" value="F:ATP binding"/>
    <property type="evidence" value="ECO:0007669"/>
    <property type="project" value="UniProtKB-UniRule"/>
</dbReference>
<evidence type="ECO:0000256" key="3">
    <source>
        <dbReference type="ARBA" id="ARBA00022614"/>
    </source>
</evidence>
<evidence type="ECO:0000256" key="5">
    <source>
        <dbReference type="ARBA" id="ARBA00022729"/>
    </source>
</evidence>
<sequence length="633" mass="69331">MEGLCTILLISLVSLALTQGNAVLDDGDKQALLDFVNSFPHSRDLNWDVNSAVCKNWTGVTCSQDESRVIFLRLPGVGFHGRIPANTLSRLTALQILSLRSNGITGPFPSDLYDLKNLTYLYLQFNKFSGPLPANFSVWKNLTIVNLSNNGFNGSIPQDISNLTLLSALNLANNSLSGVIPDLHLPSLQQLNLSNNNLTGILPKSLKKFPKSVFSGNSISLPFSPIPGPPGVLSFHQPNSKPKNAGRLSESALLGIIIAGCVLGVIGLAFLLLVWCLRRRGEDGFAGNLEKGGMSPEKAISRSQDASNRLVFFEGCSYAFDLEDLLRASAEVLGKGTFGMAYKAILEDGTSVVVKRLKEVSVGKREFEQQMEVVGGIKHENVVELRAYYYSKDEKLTVYDYYSQGSVAAMLHGKRGEDRIPLSWETRLKIAIGAARGIARIHAENGGKLVHGNIKSSNIFLNPQQYGCISDIGLSTIMGPLPPPLARASGYRAPEVTDTRKTSQPSDTYSFGVLLLELLTAKSPVHTTGGDEVIHLVRWVHSVVREEWTAEVFDLELMRYPNIEEEMVEMLQIAMACVVRTPDQRPKMVEVVKMIENVRQTEAYNQPSSEAKSESSTPPAPPQVFETETSIPQ</sequence>
<dbReference type="Pfam" id="PF08263">
    <property type="entry name" value="LRRNT_2"/>
    <property type="match status" value="1"/>
</dbReference>
<keyword evidence="9 13" id="KW-1133">Transmembrane helix</keyword>
<dbReference type="PROSITE" id="PS50011">
    <property type="entry name" value="PROTEIN_KINASE_DOM"/>
    <property type="match status" value="1"/>
</dbReference>
<dbReference type="InterPro" id="IPR011009">
    <property type="entry name" value="Kinase-like_dom_sf"/>
</dbReference>
<dbReference type="AlphaFoldDB" id="A0AA88QUT6"/>
<evidence type="ECO:0000256" key="2">
    <source>
        <dbReference type="ARBA" id="ARBA00022553"/>
    </source>
</evidence>
<dbReference type="PROSITE" id="PS51450">
    <property type="entry name" value="LRR"/>
    <property type="match status" value="1"/>
</dbReference>
<feature type="domain" description="Protein kinase" evidence="15">
    <location>
        <begin position="327"/>
        <end position="598"/>
    </location>
</feature>
<dbReference type="GO" id="GO:0004672">
    <property type="term" value="F:protein kinase activity"/>
    <property type="evidence" value="ECO:0007669"/>
    <property type="project" value="InterPro"/>
</dbReference>
<keyword evidence="2" id="KW-0597">Phosphoprotein</keyword>
<feature type="transmembrane region" description="Helical" evidence="13">
    <location>
        <begin position="252"/>
        <end position="277"/>
    </location>
</feature>
<accession>A0AA88QUT6</accession>
<dbReference type="Pfam" id="PF00560">
    <property type="entry name" value="LRR_1"/>
    <property type="match status" value="4"/>
</dbReference>
<keyword evidence="7 11" id="KW-0547">Nucleotide-binding</keyword>
<dbReference type="InterPro" id="IPR050994">
    <property type="entry name" value="At_inactive_RLKs"/>
</dbReference>
<dbReference type="FunFam" id="3.80.10.10:FF:000234">
    <property type="entry name" value="Probable inactive receptor kinase RLK902"/>
    <property type="match status" value="1"/>
</dbReference>
<dbReference type="Proteomes" id="UP001187471">
    <property type="component" value="Unassembled WGS sequence"/>
</dbReference>
<evidence type="ECO:0000256" key="13">
    <source>
        <dbReference type="SAM" id="Phobius"/>
    </source>
</evidence>
<dbReference type="InterPro" id="IPR032675">
    <property type="entry name" value="LRR_dom_sf"/>
</dbReference>
<evidence type="ECO:0000256" key="14">
    <source>
        <dbReference type="SAM" id="SignalP"/>
    </source>
</evidence>
<dbReference type="InterPro" id="IPR001611">
    <property type="entry name" value="Leu-rich_rpt"/>
</dbReference>
<evidence type="ECO:0000256" key="11">
    <source>
        <dbReference type="PROSITE-ProRule" id="PRU10141"/>
    </source>
</evidence>
<feature type="binding site" evidence="11">
    <location>
        <position position="364"/>
    </location>
    <ligand>
        <name>ATP</name>
        <dbReference type="ChEBI" id="CHEBI:30616"/>
    </ligand>
</feature>
<evidence type="ECO:0000256" key="6">
    <source>
        <dbReference type="ARBA" id="ARBA00022737"/>
    </source>
</evidence>
<dbReference type="InterPro" id="IPR017441">
    <property type="entry name" value="Protein_kinase_ATP_BS"/>
</dbReference>
<dbReference type="PRINTS" id="PR00019">
    <property type="entry name" value="LEURICHRPT"/>
</dbReference>
<keyword evidence="4 13" id="KW-0812">Transmembrane</keyword>
<dbReference type="Gene3D" id="1.10.510.10">
    <property type="entry name" value="Transferase(Phosphotransferase) domain 1"/>
    <property type="match status" value="1"/>
</dbReference>
<dbReference type="InterPro" id="IPR000719">
    <property type="entry name" value="Prot_kinase_dom"/>
</dbReference>
<keyword evidence="8 11" id="KW-0067">ATP-binding</keyword>
<feature type="region of interest" description="Disordered" evidence="12">
    <location>
        <begin position="602"/>
        <end position="633"/>
    </location>
</feature>
<dbReference type="Gene3D" id="3.30.200.20">
    <property type="entry name" value="Phosphorylase Kinase, domain 1"/>
    <property type="match status" value="1"/>
</dbReference>
<dbReference type="PROSITE" id="PS00107">
    <property type="entry name" value="PROTEIN_KINASE_ATP"/>
    <property type="match status" value="1"/>
</dbReference>
<name>A0AA88QUT6_9ASTE</name>
<keyword evidence="6" id="KW-0677">Repeat</keyword>
<keyword evidence="5 14" id="KW-0732">Signal</keyword>
<dbReference type="FunFam" id="1.10.510.10:FF:000095">
    <property type="entry name" value="protein STRUBBELIG-RECEPTOR FAMILY 8"/>
    <property type="match status" value="1"/>
</dbReference>
<comment type="subcellular location">
    <subcellularLocation>
        <location evidence="1">Membrane</location>
    </subcellularLocation>
</comment>
<evidence type="ECO:0000256" key="7">
    <source>
        <dbReference type="ARBA" id="ARBA00022741"/>
    </source>
</evidence>
<dbReference type="InterPro" id="IPR001245">
    <property type="entry name" value="Ser-Thr/Tyr_kinase_cat_dom"/>
</dbReference>
<evidence type="ECO:0000256" key="10">
    <source>
        <dbReference type="ARBA" id="ARBA00023136"/>
    </source>
</evidence>
<dbReference type="EMBL" id="JAVXUO010003123">
    <property type="protein sequence ID" value="KAK2966475.1"/>
    <property type="molecule type" value="Genomic_DNA"/>
</dbReference>
<evidence type="ECO:0000313" key="17">
    <source>
        <dbReference type="Proteomes" id="UP001187471"/>
    </source>
</evidence>
<feature type="chain" id="PRO_5041675540" description="Protein kinase domain-containing protein" evidence="14">
    <location>
        <begin position="21"/>
        <end position="633"/>
    </location>
</feature>
<comment type="caution">
    <text evidence="16">The sequence shown here is derived from an EMBL/GenBank/DDBJ whole genome shotgun (WGS) entry which is preliminary data.</text>
</comment>
<feature type="signal peptide" evidence="14">
    <location>
        <begin position="1"/>
        <end position="20"/>
    </location>
</feature>
<keyword evidence="3" id="KW-0433">Leucine-rich repeat</keyword>
<dbReference type="InterPro" id="IPR013210">
    <property type="entry name" value="LRR_N_plant-typ"/>
</dbReference>
<evidence type="ECO:0000256" key="8">
    <source>
        <dbReference type="ARBA" id="ARBA00022840"/>
    </source>
</evidence>
<reference evidence="16" key="1">
    <citation type="submission" date="2022-12" db="EMBL/GenBank/DDBJ databases">
        <title>Draft genome assemblies for two species of Escallonia (Escalloniales).</title>
        <authorList>
            <person name="Chanderbali A."/>
            <person name="Dervinis C."/>
            <person name="Anghel I."/>
            <person name="Soltis D."/>
            <person name="Soltis P."/>
            <person name="Zapata F."/>
        </authorList>
    </citation>
    <scope>NUCLEOTIDE SEQUENCE</scope>
    <source>
        <strain evidence="16">UCBG92.1500</strain>
        <tissue evidence="16">Leaf</tissue>
    </source>
</reference>